<reference evidence="2" key="1">
    <citation type="journal article" date="2023" name="Genome Biol. Evol.">
        <title>Long-read-based Genome Assembly of Drosophila gunungcola Reveals Fewer Chemosensory Genes in Flower-breeding Species.</title>
        <authorList>
            <person name="Negi A."/>
            <person name="Liao B.Y."/>
            <person name="Yeh S.D."/>
        </authorList>
    </citation>
    <scope>NUCLEOTIDE SEQUENCE</scope>
    <source>
        <strain evidence="2">Sukarami</strain>
    </source>
</reference>
<evidence type="ECO:0000256" key="1">
    <source>
        <dbReference type="SAM" id="Phobius"/>
    </source>
</evidence>
<evidence type="ECO:0000313" key="2">
    <source>
        <dbReference type="EMBL" id="KAI8041738.1"/>
    </source>
</evidence>
<proteinExistence type="predicted"/>
<dbReference type="Proteomes" id="UP001059596">
    <property type="component" value="Unassembled WGS sequence"/>
</dbReference>
<keyword evidence="1" id="KW-0472">Membrane</keyword>
<keyword evidence="3" id="KW-1185">Reference proteome</keyword>
<gene>
    <name evidence="2" type="ORF">M5D96_006007</name>
</gene>
<protein>
    <submittedName>
        <fullName evidence="2">Uncharacterized protein</fullName>
    </submittedName>
</protein>
<keyword evidence="1" id="KW-1133">Transmembrane helix</keyword>
<dbReference type="AlphaFoldDB" id="A0A9P9YS24"/>
<name>A0A9P9YS24_9MUSC</name>
<sequence length="64" mass="7289">MGTGARIRMRMDSYEWPGYGWKLCKAQRQVTKVPSSGAVATALTIFTFSPFVFARRRLIKIYGN</sequence>
<comment type="caution">
    <text evidence="2">The sequence shown here is derived from an EMBL/GenBank/DDBJ whole genome shotgun (WGS) entry which is preliminary data.</text>
</comment>
<evidence type="ECO:0000313" key="3">
    <source>
        <dbReference type="Proteomes" id="UP001059596"/>
    </source>
</evidence>
<keyword evidence="1" id="KW-0812">Transmembrane</keyword>
<feature type="transmembrane region" description="Helical" evidence="1">
    <location>
        <begin position="35"/>
        <end position="54"/>
    </location>
</feature>
<organism evidence="2 3">
    <name type="scientific">Drosophila gunungcola</name>
    <name type="common">fruit fly</name>
    <dbReference type="NCBI Taxonomy" id="103775"/>
    <lineage>
        <taxon>Eukaryota</taxon>
        <taxon>Metazoa</taxon>
        <taxon>Ecdysozoa</taxon>
        <taxon>Arthropoda</taxon>
        <taxon>Hexapoda</taxon>
        <taxon>Insecta</taxon>
        <taxon>Pterygota</taxon>
        <taxon>Neoptera</taxon>
        <taxon>Endopterygota</taxon>
        <taxon>Diptera</taxon>
        <taxon>Brachycera</taxon>
        <taxon>Muscomorpha</taxon>
        <taxon>Ephydroidea</taxon>
        <taxon>Drosophilidae</taxon>
        <taxon>Drosophila</taxon>
        <taxon>Sophophora</taxon>
    </lineage>
</organism>
<dbReference type="EMBL" id="JAMKOV010000003">
    <property type="protein sequence ID" value="KAI8041738.1"/>
    <property type="molecule type" value="Genomic_DNA"/>
</dbReference>
<accession>A0A9P9YS24</accession>